<dbReference type="GO" id="GO:0046872">
    <property type="term" value="F:metal ion binding"/>
    <property type="evidence" value="ECO:0007669"/>
    <property type="project" value="UniProtKB-KW"/>
</dbReference>
<reference evidence="10 11" key="1">
    <citation type="submission" date="2017-04" db="EMBL/GenBank/DDBJ databases">
        <title>Genomic insights into metabolism of Thermodesulfobium acidiphilum.</title>
        <authorList>
            <person name="Toshchakov S.V."/>
            <person name="Frolov E.N."/>
            <person name="Kublanov I.V."/>
            <person name="Samarov N.I."/>
            <person name="Novikov A."/>
            <person name="Lebedinsky A.V."/>
            <person name="Bonch-Osmolovskaya E.A."/>
            <person name="Chernyh N.A."/>
        </authorList>
    </citation>
    <scope>NUCLEOTIDE SEQUENCE [LARGE SCALE GENOMIC DNA]</scope>
    <source>
        <strain evidence="10 11">3127-1</strain>
    </source>
</reference>
<feature type="binding site" evidence="8">
    <location>
        <position position="65"/>
    </location>
    <ligand>
        <name>[4Fe-4S] cluster</name>
        <dbReference type="ChEBI" id="CHEBI:49883"/>
        <label>2</label>
        <note>4Fe-4S-S-AdoMet</note>
    </ligand>
</feature>
<keyword evidence="11" id="KW-1185">Reference proteome</keyword>
<comment type="function">
    <text evidence="8">Catalyzes the radical-mediated insertion of two sulfur atoms into the C-6 and C-8 positions of the octanoyl moiety bound to the lipoyl domains of lipoate-dependent enzymes, thereby converting the octanoylated domains into lipoylated derivatives.</text>
</comment>
<dbReference type="InterPro" id="IPR007197">
    <property type="entry name" value="rSAM"/>
</dbReference>
<dbReference type="AlphaFoldDB" id="A0A2R4W1B6"/>
<evidence type="ECO:0000256" key="5">
    <source>
        <dbReference type="ARBA" id="ARBA00023004"/>
    </source>
</evidence>
<keyword evidence="3 8" id="KW-0949">S-adenosyl-L-methionine</keyword>
<dbReference type="NCBIfam" id="NF004019">
    <property type="entry name" value="PRK05481.1"/>
    <property type="match status" value="1"/>
</dbReference>
<dbReference type="Proteomes" id="UP000244792">
    <property type="component" value="Chromosome"/>
</dbReference>
<dbReference type="InterPro" id="IPR013785">
    <property type="entry name" value="Aldolase_TIM"/>
</dbReference>
<dbReference type="PROSITE" id="PS51918">
    <property type="entry name" value="RADICAL_SAM"/>
    <property type="match status" value="1"/>
</dbReference>
<keyword evidence="6 8" id="KW-0411">Iron-sulfur</keyword>
<evidence type="ECO:0000259" key="9">
    <source>
        <dbReference type="PROSITE" id="PS51918"/>
    </source>
</evidence>
<dbReference type="CDD" id="cd01335">
    <property type="entry name" value="Radical_SAM"/>
    <property type="match status" value="1"/>
</dbReference>
<feature type="binding site" evidence="8">
    <location>
        <position position="68"/>
    </location>
    <ligand>
        <name>[4Fe-4S] cluster</name>
        <dbReference type="ChEBI" id="CHEBI:49883"/>
        <label>2</label>
        <note>4Fe-4S-S-AdoMet</note>
    </ligand>
</feature>
<dbReference type="EC" id="2.8.1.8" evidence="8"/>
<evidence type="ECO:0000256" key="1">
    <source>
        <dbReference type="ARBA" id="ARBA00022485"/>
    </source>
</evidence>
<dbReference type="Pfam" id="PF04055">
    <property type="entry name" value="Radical_SAM"/>
    <property type="match status" value="1"/>
</dbReference>
<comment type="subcellular location">
    <subcellularLocation>
        <location evidence="8">Cytoplasm</location>
    </subcellularLocation>
</comment>
<evidence type="ECO:0000256" key="8">
    <source>
        <dbReference type="HAMAP-Rule" id="MF_00206"/>
    </source>
</evidence>
<dbReference type="GO" id="GO:0009249">
    <property type="term" value="P:protein lipoylation"/>
    <property type="evidence" value="ECO:0007669"/>
    <property type="project" value="UniProtKB-UniRule"/>
</dbReference>
<keyword evidence="2 8" id="KW-0808">Transferase</keyword>
<evidence type="ECO:0000256" key="7">
    <source>
        <dbReference type="ARBA" id="ARBA00047326"/>
    </source>
</evidence>
<dbReference type="InterPro" id="IPR006638">
    <property type="entry name" value="Elp3/MiaA/NifB-like_rSAM"/>
</dbReference>
<evidence type="ECO:0000313" key="10">
    <source>
        <dbReference type="EMBL" id="AWB10468.1"/>
    </source>
</evidence>
<dbReference type="SFLD" id="SFLDS00029">
    <property type="entry name" value="Radical_SAM"/>
    <property type="match status" value="1"/>
</dbReference>
<feature type="binding site" evidence="8">
    <location>
        <position position="40"/>
    </location>
    <ligand>
        <name>[4Fe-4S] cluster</name>
        <dbReference type="ChEBI" id="CHEBI:49883"/>
        <label>1</label>
    </ligand>
</feature>
<dbReference type="GO" id="GO:0016992">
    <property type="term" value="F:lipoate synthase activity"/>
    <property type="evidence" value="ECO:0007669"/>
    <property type="project" value="UniProtKB-UniRule"/>
</dbReference>
<comment type="similarity">
    <text evidence="8">Belongs to the radical SAM superfamily. Lipoyl synthase family.</text>
</comment>
<dbReference type="PANTHER" id="PTHR10949">
    <property type="entry name" value="LIPOYL SYNTHASE"/>
    <property type="match status" value="1"/>
</dbReference>
<keyword evidence="5 8" id="KW-0408">Iron</keyword>
<dbReference type="EMBL" id="CP020921">
    <property type="protein sequence ID" value="AWB10468.1"/>
    <property type="molecule type" value="Genomic_DNA"/>
</dbReference>
<dbReference type="PIRSF" id="PIRSF005963">
    <property type="entry name" value="Lipoyl_synth"/>
    <property type="match status" value="1"/>
</dbReference>
<gene>
    <name evidence="8" type="primary">lipA</name>
    <name evidence="10" type="ORF">TDSAC_1122</name>
</gene>
<keyword evidence="8" id="KW-0963">Cytoplasm</keyword>
<keyword evidence="1 8" id="KW-0004">4Fe-4S</keyword>
<feature type="binding site" evidence="8">
    <location>
        <position position="277"/>
    </location>
    <ligand>
        <name>[4Fe-4S] cluster</name>
        <dbReference type="ChEBI" id="CHEBI:49883"/>
        <label>1</label>
    </ligand>
</feature>
<dbReference type="RefSeq" id="WP_108309263.1">
    <property type="nucleotide sequence ID" value="NZ_CP020921.1"/>
</dbReference>
<feature type="binding site" evidence="8">
    <location>
        <position position="61"/>
    </location>
    <ligand>
        <name>[4Fe-4S] cluster</name>
        <dbReference type="ChEBI" id="CHEBI:49883"/>
        <label>2</label>
        <note>4Fe-4S-S-AdoMet</note>
    </ligand>
</feature>
<name>A0A2R4W1B6_THEAF</name>
<dbReference type="NCBIfam" id="TIGR00510">
    <property type="entry name" value="lipA"/>
    <property type="match status" value="1"/>
</dbReference>
<dbReference type="GO" id="GO:0005737">
    <property type="term" value="C:cytoplasm"/>
    <property type="evidence" value="ECO:0007669"/>
    <property type="project" value="UniProtKB-SubCell"/>
</dbReference>
<dbReference type="PANTHER" id="PTHR10949:SF0">
    <property type="entry name" value="LIPOYL SYNTHASE, MITOCHONDRIAL"/>
    <property type="match status" value="1"/>
</dbReference>
<feature type="binding site" evidence="8">
    <location>
        <position position="35"/>
    </location>
    <ligand>
        <name>[4Fe-4S] cluster</name>
        <dbReference type="ChEBI" id="CHEBI:49883"/>
        <label>1</label>
    </ligand>
</feature>
<dbReference type="OrthoDB" id="9787898at2"/>
<evidence type="ECO:0000256" key="2">
    <source>
        <dbReference type="ARBA" id="ARBA00022679"/>
    </source>
</evidence>
<dbReference type="SFLD" id="SFLDF00271">
    <property type="entry name" value="lipoyl_synthase"/>
    <property type="match status" value="1"/>
</dbReference>
<dbReference type="InterPro" id="IPR003698">
    <property type="entry name" value="Lipoyl_synth"/>
</dbReference>
<evidence type="ECO:0000256" key="6">
    <source>
        <dbReference type="ARBA" id="ARBA00023014"/>
    </source>
</evidence>
<feature type="binding site" evidence="8">
    <location>
        <position position="46"/>
    </location>
    <ligand>
        <name>[4Fe-4S] cluster</name>
        <dbReference type="ChEBI" id="CHEBI:49883"/>
        <label>1</label>
    </ligand>
</feature>
<accession>A0A2R4W1B6</accession>
<comment type="cofactor">
    <cofactor evidence="8">
        <name>[4Fe-4S] cluster</name>
        <dbReference type="ChEBI" id="CHEBI:49883"/>
    </cofactor>
    <text evidence="8">Binds 2 [4Fe-4S] clusters per subunit. One cluster is coordinated with 3 cysteines and an exchangeable S-adenosyl-L-methionine.</text>
</comment>
<keyword evidence="4 8" id="KW-0479">Metal-binding</keyword>
<feature type="domain" description="Radical SAM core" evidence="9">
    <location>
        <begin position="47"/>
        <end position="266"/>
    </location>
</feature>
<comment type="catalytic activity">
    <reaction evidence="7 8">
        <text>[[Fe-S] cluster scaffold protein carrying a second [4Fe-4S](2+) cluster] + N(6)-octanoyl-L-lysyl-[protein] + 2 oxidized [2Fe-2S]-[ferredoxin] + 2 S-adenosyl-L-methionine + 4 H(+) = [[Fe-S] cluster scaffold protein] + N(6)-[(R)-dihydrolipoyl]-L-lysyl-[protein] + 4 Fe(3+) + 2 hydrogen sulfide + 2 5'-deoxyadenosine + 2 L-methionine + 2 reduced [2Fe-2S]-[ferredoxin]</text>
        <dbReference type="Rhea" id="RHEA:16585"/>
        <dbReference type="Rhea" id="RHEA-COMP:9928"/>
        <dbReference type="Rhea" id="RHEA-COMP:10000"/>
        <dbReference type="Rhea" id="RHEA-COMP:10001"/>
        <dbReference type="Rhea" id="RHEA-COMP:10475"/>
        <dbReference type="Rhea" id="RHEA-COMP:14568"/>
        <dbReference type="Rhea" id="RHEA-COMP:14569"/>
        <dbReference type="ChEBI" id="CHEBI:15378"/>
        <dbReference type="ChEBI" id="CHEBI:17319"/>
        <dbReference type="ChEBI" id="CHEBI:29034"/>
        <dbReference type="ChEBI" id="CHEBI:29919"/>
        <dbReference type="ChEBI" id="CHEBI:33722"/>
        <dbReference type="ChEBI" id="CHEBI:33737"/>
        <dbReference type="ChEBI" id="CHEBI:33738"/>
        <dbReference type="ChEBI" id="CHEBI:57844"/>
        <dbReference type="ChEBI" id="CHEBI:59789"/>
        <dbReference type="ChEBI" id="CHEBI:78809"/>
        <dbReference type="ChEBI" id="CHEBI:83100"/>
        <dbReference type="EC" id="2.8.1.8"/>
    </reaction>
</comment>
<evidence type="ECO:0000256" key="3">
    <source>
        <dbReference type="ARBA" id="ARBA00022691"/>
    </source>
</evidence>
<dbReference type="Gene3D" id="3.20.20.70">
    <property type="entry name" value="Aldolase class I"/>
    <property type="match status" value="1"/>
</dbReference>
<dbReference type="InterPro" id="IPR058240">
    <property type="entry name" value="rSAM_sf"/>
</dbReference>
<dbReference type="KEGG" id="taci:TDSAC_1122"/>
<proteinExistence type="inferred from homology"/>
<dbReference type="GO" id="GO:0051539">
    <property type="term" value="F:4 iron, 4 sulfur cluster binding"/>
    <property type="evidence" value="ECO:0007669"/>
    <property type="project" value="UniProtKB-UniRule"/>
</dbReference>
<sequence>MVLKKKPVWLHKRVCQRTENYTRTLLKDLELNTVCEEARCPNISECFSNRHATFLIMGDVCTRSCEFCNVKKAKDKNLLKPLDPYEPERLAQAVERLNLSHVIITSPTRDDVFDGGALHFANTIKAIRNLIPDVTIEVLVPDFKGNIDSIKTVIDLKPEIFGHNLETVPRLYAIRKGASFETSLYVLENAKKLSQNIFTKTGIMLGLGETMDELKELFDKLIKIKCDFISIGQYLRPSLKNIDVYEYVHPDKFEEIGEIARSFGFKHVESAPYVRSSYNAQKYLSCGRN</sequence>
<organism evidence="10 11">
    <name type="scientific">Thermodesulfobium acidiphilum</name>
    <dbReference type="NCBI Taxonomy" id="1794699"/>
    <lineage>
        <taxon>Bacteria</taxon>
        <taxon>Pseudomonadati</taxon>
        <taxon>Thermodesulfobiota</taxon>
        <taxon>Thermodesulfobiia</taxon>
        <taxon>Thermodesulfobiales</taxon>
        <taxon>Thermodesulfobiaceae</taxon>
        <taxon>Thermodesulfobium</taxon>
    </lineage>
</organism>
<dbReference type="HAMAP" id="MF_00206">
    <property type="entry name" value="Lipoyl_synth"/>
    <property type="match status" value="1"/>
</dbReference>
<dbReference type="SUPFAM" id="SSF102114">
    <property type="entry name" value="Radical SAM enzymes"/>
    <property type="match status" value="1"/>
</dbReference>
<evidence type="ECO:0000313" key="11">
    <source>
        <dbReference type="Proteomes" id="UP000244792"/>
    </source>
</evidence>
<comment type="pathway">
    <text evidence="8">Protein modification; protein lipoylation via endogenous pathway; protein N(6)-(lipoyl)lysine from octanoyl-[acyl-carrier-protein]: step 2/2.</text>
</comment>
<dbReference type="UniPathway" id="UPA00538">
    <property type="reaction ID" value="UER00593"/>
</dbReference>
<evidence type="ECO:0000256" key="4">
    <source>
        <dbReference type="ARBA" id="ARBA00022723"/>
    </source>
</evidence>
<dbReference type="SMART" id="SM00729">
    <property type="entry name" value="Elp3"/>
    <property type="match status" value="1"/>
</dbReference>
<dbReference type="NCBIfam" id="NF009544">
    <property type="entry name" value="PRK12928.1"/>
    <property type="match status" value="1"/>
</dbReference>
<dbReference type="SFLD" id="SFLDG01058">
    <property type="entry name" value="lipoyl_synthase_like"/>
    <property type="match status" value="1"/>
</dbReference>
<protein>
    <recommendedName>
        <fullName evidence="8">Lipoyl synthase</fullName>
        <ecNumber evidence="8">2.8.1.8</ecNumber>
    </recommendedName>
    <alternativeName>
        <fullName evidence="8">Lip-syn</fullName>
        <shortName evidence="8">LS</shortName>
    </alternativeName>
    <alternativeName>
        <fullName evidence="8">Lipoate synthase</fullName>
    </alternativeName>
    <alternativeName>
        <fullName evidence="8">Lipoic acid synthase</fullName>
    </alternativeName>
    <alternativeName>
        <fullName evidence="8">Sulfur insertion protein LipA</fullName>
    </alternativeName>
</protein>